<evidence type="ECO:0000313" key="1">
    <source>
        <dbReference type="EMBL" id="MBB6393028.1"/>
    </source>
</evidence>
<comment type="caution">
    <text evidence="1">The sequence shown here is derived from an EMBL/GenBank/DDBJ whole genome shotgun (WGS) entry which is preliminary data.</text>
</comment>
<sequence>MNPIRRLLWWAADYLYAGRHQLAVLSLPWTVGLPRPTPPAWRTGDPGLPEIVLLPGVYEHWTFLRPLGSAIADAGYRVRVIHGLGMNRRSVPDTAARLTRALAKDPVPPAGRVLVAHSKGGLIGKRALLDADAAAAALPAETGRGRRGAAPADLGLRGLVAVATPFAGSWMARLLPLDPSIREFRPDDATIRTLGVELAVNARIVSVFGPYDPHIPEGSRLEGAMNIEVPSPGHFRLLGSASTHRAVIDGIRHVSDPGIDTP</sequence>
<keyword evidence="2" id="KW-1185">Reference proteome</keyword>
<organism evidence="1 2">
    <name type="scientific">Microbacterium thalassium</name>
    <dbReference type="NCBI Taxonomy" id="362649"/>
    <lineage>
        <taxon>Bacteria</taxon>
        <taxon>Bacillati</taxon>
        <taxon>Actinomycetota</taxon>
        <taxon>Actinomycetes</taxon>
        <taxon>Micrococcales</taxon>
        <taxon>Microbacteriaceae</taxon>
        <taxon>Microbacterium</taxon>
    </lineage>
</organism>
<protein>
    <recommendedName>
        <fullName evidence="3">Alpha/beta hydrolase</fullName>
    </recommendedName>
</protein>
<reference evidence="1 2" key="1">
    <citation type="submission" date="2020-08" db="EMBL/GenBank/DDBJ databases">
        <title>Sequencing the genomes of 1000 actinobacteria strains.</title>
        <authorList>
            <person name="Klenk H.-P."/>
        </authorList>
    </citation>
    <scope>NUCLEOTIDE SEQUENCE [LARGE SCALE GENOMIC DNA]</scope>
    <source>
        <strain evidence="1 2">DSM 12511</strain>
    </source>
</reference>
<name>A0A7X0FSQ8_9MICO</name>
<proteinExistence type="predicted"/>
<accession>A0A7X0FSQ8</accession>
<gene>
    <name evidence="1" type="ORF">HD594_003341</name>
</gene>
<evidence type="ECO:0008006" key="3">
    <source>
        <dbReference type="Google" id="ProtNLM"/>
    </source>
</evidence>
<dbReference type="InterPro" id="IPR029058">
    <property type="entry name" value="AB_hydrolase_fold"/>
</dbReference>
<dbReference type="Gene3D" id="3.40.50.1820">
    <property type="entry name" value="alpha/beta hydrolase"/>
    <property type="match status" value="1"/>
</dbReference>
<dbReference type="SUPFAM" id="SSF53474">
    <property type="entry name" value="alpha/beta-Hydrolases"/>
    <property type="match status" value="1"/>
</dbReference>
<evidence type="ECO:0000313" key="2">
    <source>
        <dbReference type="Proteomes" id="UP000537775"/>
    </source>
</evidence>
<dbReference type="RefSeq" id="WP_184752280.1">
    <property type="nucleotide sequence ID" value="NZ_BAAAJR010000001.1"/>
</dbReference>
<dbReference type="Proteomes" id="UP000537775">
    <property type="component" value="Unassembled WGS sequence"/>
</dbReference>
<dbReference type="EMBL" id="JACHML010000001">
    <property type="protein sequence ID" value="MBB6393028.1"/>
    <property type="molecule type" value="Genomic_DNA"/>
</dbReference>
<dbReference type="AlphaFoldDB" id="A0A7X0FSQ8"/>